<evidence type="ECO:0008006" key="3">
    <source>
        <dbReference type="Google" id="ProtNLM"/>
    </source>
</evidence>
<dbReference type="AlphaFoldDB" id="A0A4Y9KTI1"/>
<organism evidence="1 2">
    <name type="scientific">Bradyrhizobium frederickii</name>
    <dbReference type="NCBI Taxonomy" id="2560054"/>
    <lineage>
        <taxon>Bacteria</taxon>
        <taxon>Pseudomonadati</taxon>
        <taxon>Pseudomonadota</taxon>
        <taxon>Alphaproteobacteria</taxon>
        <taxon>Hyphomicrobiales</taxon>
        <taxon>Nitrobacteraceae</taxon>
        <taxon>Bradyrhizobium</taxon>
    </lineage>
</organism>
<comment type="caution">
    <text evidence="1">The sequence shown here is derived from an EMBL/GenBank/DDBJ whole genome shotgun (WGS) entry which is preliminary data.</text>
</comment>
<dbReference type="EMBL" id="SPQU01000019">
    <property type="protein sequence ID" value="TFV34698.1"/>
    <property type="molecule type" value="Genomic_DNA"/>
</dbReference>
<dbReference type="RefSeq" id="WP_135171181.1">
    <property type="nucleotide sequence ID" value="NZ_SPQU01000019.1"/>
</dbReference>
<protein>
    <recommendedName>
        <fullName evidence="3">IrrE N-terminal-like domain-containing protein</fullName>
    </recommendedName>
</protein>
<sequence>MSGFEISRSWLPRPGKSEADATLARLLIQIEEKIVSDFEDGRGQKQSLEIPAYYLAEWMAENWWPLLWEPEKSEGAVLDPAFTRRHSFLAAQRGFALPNVQIVSAGKLVEVSAAARTSDLAKVRFFNRASVSLDRFEVEKVLRGFIEGVVGRLEEANITDSFLQEAWSLISSTDEDEALFCRLAGALGISPYEIAEPIAELFERLENSLGPKVLLDLCQAATVEDLPEMARVTEQAVSLTKNAPTSTLSPISTFKMPSDNVHAAAHRHGVHTADYLRRRLGIKNTDPNGATKVFEQLHIDPKTRVSQKFTAFDEASVTGAVVRHDDEMKIALLQETETKRRFSAARAIFSAWSAEDNESMLLTSAGTRDQQANRAFAAELTCPLEIVRLRAKSGRLTSDAISDLAAELHIGADVVKKRAADNGIRV</sequence>
<evidence type="ECO:0000313" key="2">
    <source>
        <dbReference type="Proteomes" id="UP000298225"/>
    </source>
</evidence>
<gene>
    <name evidence="1" type="ORF">E4K66_30340</name>
</gene>
<proteinExistence type="predicted"/>
<keyword evidence="2" id="KW-1185">Reference proteome</keyword>
<evidence type="ECO:0000313" key="1">
    <source>
        <dbReference type="EMBL" id="TFV34698.1"/>
    </source>
</evidence>
<dbReference type="Proteomes" id="UP000298225">
    <property type="component" value="Unassembled WGS sequence"/>
</dbReference>
<dbReference type="OrthoDB" id="596881at2"/>
<reference evidence="1 2" key="1">
    <citation type="submission" date="2019-03" db="EMBL/GenBank/DDBJ databases">
        <title>Bradyrhizobium strains diversity isolated from Chamaecrista fasciculata.</title>
        <authorList>
            <person name="Urquiaga M.C.O."/>
            <person name="Hungria M."/>
            <person name="Delamuta J.R.M."/>
        </authorList>
    </citation>
    <scope>NUCLEOTIDE SEQUENCE [LARGE SCALE GENOMIC DNA]</scope>
    <source>
        <strain evidence="1 2">CNPSo 3424</strain>
    </source>
</reference>
<name>A0A4Y9KTI1_9BRAD</name>
<accession>A0A4Y9KTI1</accession>